<evidence type="ECO:0000256" key="1">
    <source>
        <dbReference type="SAM" id="SignalP"/>
    </source>
</evidence>
<accession>A0ABN1P176</accession>
<reference evidence="2 3" key="1">
    <citation type="journal article" date="2019" name="Int. J. Syst. Evol. Microbiol.">
        <title>The Global Catalogue of Microorganisms (GCM) 10K type strain sequencing project: providing services to taxonomists for standard genome sequencing and annotation.</title>
        <authorList>
            <consortium name="The Broad Institute Genomics Platform"/>
            <consortium name="The Broad Institute Genome Sequencing Center for Infectious Disease"/>
            <person name="Wu L."/>
            <person name="Ma J."/>
        </authorList>
    </citation>
    <scope>NUCLEOTIDE SEQUENCE [LARGE SCALE GENOMIC DNA]</scope>
    <source>
        <strain evidence="2 3">JCM 11444</strain>
    </source>
</reference>
<evidence type="ECO:0008006" key="4">
    <source>
        <dbReference type="Google" id="ProtNLM"/>
    </source>
</evidence>
<dbReference type="EMBL" id="BAAAID010000005">
    <property type="protein sequence ID" value="GAA0920900.1"/>
    <property type="molecule type" value="Genomic_DNA"/>
</dbReference>
<evidence type="ECO:0000313" key="3">
    <source>
        <dbReference type="Proteomes" id="UP001500418"/>
    </source>
</evidence>
<organism evidence="2 3">
    <name type="scientific">Streptomyces rhizosphaericus</name>
    <dbReference type="NCBI Taxonomy" id="114699"/>
    <lineage>
        <taxon>Bacteria</taxon>
        <taxon>Bacillati</taxon>
        <taxon>Actinomycetota</taxon>
        <taxon>Actinomycetes</taxon>
        <taxon>Kitasatosporales</taxon>
        <taxon>Streptomycetaceae</taxon>
        <taxon>Streptomyces</taxon>
        <taxon>Streptomyces violaceusniger group</taxon>
    </lineage>
</organism>
<proteinExistence type="predicted"/>
<comment type="caution">
    <text evidence="2">The sequence shown here is derived from an EMBL/GenBank/DDBJ whole genome shotgun (WGS) entry which is preliminary data.</text>
</comment>
<gene>
    <name evidence="2" type="ORF">GCM10009575_014160</name>
</gene>
<feature type="chain" id="PRO_5047317947" description="Spore-associated protein A" evidence="1">
    <location>
        <begin position="29"/>
        <end position="151"/>
    </location>
</feature>
<dbReference type="Proteomes" id="UP001500418">
    <property type="component" value="Unassembled WGS sequence"/>
</dbReference>
<name>A0ABN1P176_9ACTN</name>
<keyword evidence="1" id="KW-0732">Signal</keyword>
<keyword evidence="3" id="KW-1185">Reference proteome</keyword>
<evidence type="ECO:0000313" key="2">
    <source>
        <dbReference type="EMBL" id="GAA0920900.1"/>
    </source>
</evidence>
<feature type="signal peptide" evidence="1">
    <location>
        <begin position="1"/>
        <end position="28"/>
    </location>
</feature>
<protein>
    <recommendedName>
        <fullName evidence="4">Spore-associated protein A</fullName>
    </recommendedName>
</protein>
<sequence>MSMHKRLALTAAALALGAGLSGTAPAQADQVSVHAQAAAQRRDVCFSGACGSATVTFQSHYSAKVSMSVADNRCDDHLPKMRILAHQYHLSTGSQYTWHGPWHVNRRGCHGGTGPAWNSTFAGGDPLLGMKVEICNNGVKCRTSTEMGNPY</sequence>